<feature type="transmembrane region" description="Helical" evidence="1">
    <location>
        <begin position="27"/>
        <end position="47"/>
    </location>
</feature>
<evidence type="ECO:0000256" key="1">
    <source>
        <dbReference type="SAM" id="Phobius"/>
    </source>
</evidence>
<feature type="transmembrane region" description="Helical" evidence="1">
    <location>
        <begin position="129"/>
        <end position="152"/>
    </location>
</feature>
<sequence>MQKNILEELEKSETRLFVSRLLQQGCYYMLQFVTIMLESFVLTSLLGGKYMQESIKFLPIVYLIQYDQACFDEGWQSVCIQNFQLQNKVLPKCAPLGRQIFQACLYIVLAGLKKIIFNGFQIDPLFKSQYLLAVVLGIFSIFYSNLIAFFNATQRQFYLSTSKMLSSIIILFFILFSYSFSYPAKNLTSTWPSGVAKPLVELCIGACVFLVIKKGRIIMTSIKLDITEACVVVISAKEKFVHLVKQISVSAVYFTFNSSRPVVVLDAVRTIMLLPASSKRDYQLMDLFIYNIGQVMLALFGKMVYLSIIQLSPSMFSLKRFTQLKKYLMISALAGTVFSEIVAGVFVLMPFLIFSLVLNGQADSSMTAYYESKTYMKIIRTNAFLYATDALQQVPVAFAMVTGKHYMVVVMGMLRIIGGVYIVETGSKQLGAILDYGNTFFYFEILCLVIAVVFCGYCFVCFKTEYVEPKQKKEAQKAKTPSSVSLPIIQVDGKSFTASQSNIEVDI</sequence>
<comment type="caution">
    <text evidence="2">The sequence shown here is derived from an EMBL/GenBank/DDBJ whole genome shotgun (WGS) entry which is preliminary data.</text>
</comment>
<dbReference type="AlphaFoldDB" id="A0AA86PGU6"/>
<gene>
    <name evidence="2" type="ORF">HINF_LOCUS24683</name>
    <name evidence="3" type="ORF">HINF_LOCUS39270</name>
</gene>
<feature type="transmembrane region" description="Helical" evidence="1">
    <location>
        <begin position="164"/>
        <end position="182"/>
    </location>
</feature>
<reference evidence="2" key="1">
    <citation type="submission" date="2023-06" db="EMBL/GenBank/DDBJ databases">
        <authorList>
            <person name="Kurt Z."/>
        </authorList>
    </citation>
    <scope>NUCLEOTIDE SEQUENCE</scope>
</reference>
<organism evidence="2">
    <name type="scientific">Hexamita inflata</name>
    <dbReference type="NCBI Taxonomy" id="28002"/>
    <lineage>
        <taxon>Eukaryota</taxon>
        <taxon>Metamonada</taxon>
        <taxon>Diplomonadida</taxon>
        <taxon>Hexamitidae</taxon>
        <taxon>Hexamitinae</taxon>
        <taxon>Hexamita</taxon>
    </lineage>
</organism>
<feature type="transmembrane region" description="Helical" evidence="1">
    <location>
        <begin position="194"/>
        <end position="212"/>
    </location>
</feature>
<evidence type="ECO:0000313" key="4">
    <source>
        <dbReference type="Proteomes" id="UP001642409"/>
    </source>
</evidence>
<reference evidence="3 4" key="2">
    <citation type="submission" date="2024-07" db="EMBL/GenBank/DDBJ databases">
        <authorList>
            <person name="Akdeniz Z."/>
        </authorList>
    </citation>
    <scope>NUCLEOTIDE SEQUENCE [LARGE SCALE GENOMIC DNA]</scope>
</reference>
<feature type="transmembrane region" description="Helical" evidence="1">
    <location>
        <begin position="443"/>
        <end position="462"/>
    </location>
</feature>
<feature type="transmembrane region" description="Helical" evidence="1">
    <location>
        <begin position="406"/>
        <end position="423"/>
    </location>
</feature>
<dbReference type="EMBL" id="CATOUU010000643">
    <property type="protein sequence ID" value="CAI9937038.1"/>
    <property type="molecule type" value="Genomic_DNA"/>
</dbReference>
<dbReference type="Proteomes" id="UP001642409">
    <property type="component" value="Unassembled WGS sequence"/>
</dbReference>
<evidence type="ECO:0000313" key="2">
    <source>
        <dbReference type="EMBL" id="CAI9937038.1"/>
    </source>
</evidence>
<dbReference type="EMBL" id="CAXDID020000151">
    <property type="protein sequence ID" value="CAL6041762.1"/>
    <property type="molecule type" value="Genomic_DNA"/>
</dbReference>
<keyword evidence="1" id="KW-1133">Transmembrane helix</keyword>
<protein>
    <submittedName>
        <fullName evidence="3">Hypothetical_protein</fullName>
    </submittedName>
</protein>
<name>A0AA86PGU6_9EUKA</name>
<keyword evidence="4" id="KW-1185">Reference proteome</keyword>
<proteinExistence type="predicted"/>
<accession>A0AA86PGU6</accession>
<keyword evidence="1" id="KW-0812">Transmembrane</keyword>
<feature type="transmembrane region" description="Helical" evidence="1">
    <location>
        <begin position="287"/>
        <end position="308"/>
    </location>
</feature>
<keyword evidence="1" id="KW-0472">Membrane</keyword>
<feature type="transmembrane region" description="Helical" evidence="1">
    <location>
        <begin position="328"/>
        <end position="358"/>
    </location>
</feature>
<evidence type="ECO:0000313" key="3">
    <source>
        <dbReference type="EMBL" id="CAL6041762.1"/>
    </source>
</evidence>